<dbReference type="PANTHER" id="PTHR24377">
    <property type="entry name" value="IP01015P-RELATED"/>
    <property type="match status" value="1"/>
</dbReference>
<dbReference type="InterPro" id="IPR050826">
    <property type="entry name" value="Krueppel_C2H2_ZnFinger"/>
</dbReference>
<keyword evidence="4" id="KW-0677">Repeat</keyword>
<protein>
    <recommendedName>
        <fullName evidence="12">C2H2-type domain-containing protein</fullName>
    </recommendedName>
</protein>
<evidence type="ECO:0000256" key="8">
    <source>
        <dbReference type="ARBA" id="ARBA00023125"/>
    </source>
</evidence>
<feature type="domain" description="C2H2-type" evidence="12">
    <location>
        <begin position="109"/>
        <end position="136"/>
    </location>
</feature>
<dbReference type="InterPro" id="IPR036236">
    <property type="entry name" value="Znf_C2H2_sf"/>
</dbReference>
<feature type="domain" description="C2H2-type" evidence="12">
    <location>
        <begin position="193"/>
        <end position="217"/>
    </location>
</feature>
<dbReference type="GO" id="GO:0008270">
    <property type="term" value="F:zinc ion binding"/>
    <property type="evidence" value="ECO:0007669"/>
    <property type="project" value="UniProtKB-KW"/>
</dbReference>
<accession>A0AAV2RPE3</accession>
<evidence type="ECO:0000313" key="13">
    <source>
        <dbReference type="EMBL" id="CAL4130335.1"/>
    </source>
</evidence>
<evidence type="ECO:0000256" key="2">
    <source>
        <dbReference type="ARBA" id="ARBA00006991"/>
    </source>
</evidence>
<evidence type="ECO:0000256" key="1">
    <source>
        <dbReference type="ARBA" id="ARBA00004123"/>
    </source>
</evidence>
<comment type="caution">
    <text evidence="13">The sequence shown here is derived from an EMBL/GenBank/DDBJ whole genome shotgun (WGS) entry which is preliminary data.</text>
</comment>
<keyword evidence="5 11" id="KW-0863">Zinc-finger</keyword>
<dbReference type="FunFam" id="3.30.160.60:FF:001530">
    <property type="entry name" value="Zinc finger protein 268"/>
    <property type="match status" value="2"/>
</dbReference>
<feature type="domain" description="C2H2-type" evidence="12">
    <location>
        <begin position="78"/>
        <end position="108"/>
    </location>
</feature>
<reference evidence="13 14" key="1">
    <citation type="submission" date="2024-05" db="EMBL/GenBank/DDBJ databases">
        <authorList>
            <person name="Wallberg A."/>
        </authorList>
    </citation>
    <scope>NUCLEOTIDE SEQUENCE [LARGE SCALE GENOMIC DNA]</scope>
</reference>
<dbReference type="PROSITE" id="PS50157">
    <property type="entry name" value="ZINC_FINGER_C2H2_2"/>
    <property type="match status" value="5"/>
</dbReference>
<keyword evidence="7" id="KW-0805">Transcription regulation</keyword>
<dbReference type="Gene3D" id="3.30.160.60">
    <property type="entry name" value="Classic Zinc Finger"/>
    <property type="match status" value="5"/>
</dbReference>
<evidence type="ECO:0000256" key="9">
    <source>
        <dbReference type="ARBA" id="ARBA00023163"/>
    </source>
</evidence>
<evidence type="ECO:0000256" key="4">
    <source>
        <dbReference type="ARBA" id="ARBA00022737"/>
    </source>
</evidence>
<feature type="domain" description="C2H2-type" evidence="12">
    <location>
        <begin position="165"/>
        <end position="192"/>
    </location>
</feature>
<dbReference type="SUPFAM" id="SSF57667">
    <property type="entry name" value="beta-beta-alpha zinc fingers"/>
    <property type="match status" value="2"/>
</dbReference>
<keyword evidence="6" id="KW-0862">Zinc</keyword>
<organism evidence="13 14">
    <name type="scientific">Meganyctiphanes norvegica</name>
    <name type="common">Northern krill</name>
    <name type="synonym">Thysanopoda norvegica</name>
    <dbReference type="NCBI Taxonomy" id="48144"/>
    <lineage>
        <taxon>Eukaryota</taxon>
        <taxon>Metazoa</taxon>
        <taxon>Ecdysozoa</taxon>
        <taxon>Arthropoda</taxon>
        <taxon>Crustacea</taxon>
        <taxon>Multicrustacea</taxon>
        <taxon>Malacostraca</taxon>
        <taxon>Eumalacostraca</taxon>
        <taxon>Eucarida</taxon>
        <taxon>Euphausiacea</taxon>
        <taxon>Euphausiidae</taxon>
        <taxon>Meganyctiphanes</taxon>
    </lineage>
</organism>
<dbReference type="FunFam" id="3.30.160.60:FF:000540">
    <property type="entry name" value="zinc finger protein 263 isoform X1"/>
    <property type="match status" value="1"/>
</dbReference>
<evidence type="ECO:0000256" key="3">
    <source>
        <dbReference type="ARBA" id="ARBA00022723"/>
    </source>
</evidence>
<dbReference type="EMBL" id="CAXKWB010026505">
    <property type="protein sequence ID" value="CAL4130335.1"/>
    <property type="molecule type" value="Genomic_DNA"/>
</dbReference>
<evidence type="ECO:0000256" key="6">
    <source>
        <dbReference type="ARBA" id="ARBA00022833"/>
    </source>
</evidence>
<dbReference type="GO" id="GO:0005634">
    <property type="term" value="C:nucleus"/>
    <property type="evidence" value="ECO:0007669"/>
    <property type="project" value="UniProtKB-SubCell"/>
</dbReference>
<evidence type="ECO:0000313" key="14">
    <source>
        <dbReference type="Proteomes" id="UP001497623"/>
    </source>
</evidence>
<dbReference type="AlphaFoldDB" id="A0AAV2RPE3"/>
<evidence type="ECO:0000259" key="12">
    <source>
        <dbReference type="PROSITE" id="PS50157"/>
    </source>
</evidence>
<evidence type="ECO:0000256" key="10">
    <source>
        <dbReference type="ARBA" id="ARBA00023242"/>
    </source>
</evidence>
<proteinExistence type="inferred from homology"/>
<evidence type="ECO:0000256" key="11">
    <source>
        <dbReference type="PROSITE-ProRule" id="PRU00042"/>
    </source>
</evidence>
<keyword evidence="10" id="KW-0539">Nucleus</keyword>
<keyword evidence="8" id="KW-0238">DNA-binding</keyword>
<dbReference type="SMART" id="SM00355">
    <property type="entry name" value="ZnF_C2H2"/>
    <property type="match status" value="4"/>
</dbReference>
<dbReference type="Proteomes" id="UP001497623">
    <property type="component" value="Unassembled WGS sequence"/>
</dbReference>
<dbReference type="FunFam" id="3.30.160.60:FF:000953">
    <property type="entry name" value="Zinc finger protein 691"/>
    <property type="match status" value="1"/>
</dbReference>
<dbReference type="PROSITE" id="PS00028">
    <property type="entry name" value="ZINC_FINGER_C2H2_1"/>
    <property type="match status" value="3"/>
</dbReference>
<comment type="similarity">
    <text evidence="2">Belongs to the krueppel C2H2-type zinc-finger protein family.</text>
</comment>
<evidence type="ECO:0000256" key="7">
    <source>
        <dbReference type="ARBA" id="ARBA00023015"/>
    </source>
</evidence>
<dbReference type="GO" id="GO:0003677">
    <property type="term" value="F:DNA binding"/>
    <property type="evidence" value="ECO:0007669"/>
    <property type="project" value="UniProtKB-KW"/>
</dbReference>
<sequence length="217" mass="24948">MNNSNIVEIKCNENGNKPEGGSHLHKVLQNSTYGSFEVKINEDIEGSEELGQIEDDEINVKEELEIKEEPINFTAGIYQCSQYEQEYPQNSHKCSLIHHQTTHTGEKPHQCRQCDKAFSRKSDLIQHHTTHTREKPYKCSQCAEAFSRKGNLIEHQRTHSGEKPYQRTQCDKAFSQNSNLINHQRIHSGEKPYQCSQCDKAFSLNSSLIIHQRTHTG</sequence>
<keyword evidence="3" id="KW-0479">Metal-binding</keyword>
<comment type="subcellular location">
    <subcellularLocation>
        <location evidence="1">Nucleus</location>
    </subcellularLocation>
</comment>
<keyword evidence="14" id="KW-1185">Reference proteome</keyword>
<feature type="domain" description="C2H2-type" evidence="12">
    <location>
        <begin position="137"/>
        <end position="164"/>
    </location>
</feature>
<dbReference type="InterPro" id="IPR013087">
    <property type="entry name" value="Znf_C2H2_type"/>
</dbReference>
<gene>
    <name evidence="13" type="ORF">MNOR_LOCUS26474</name>
</gene>
<name>A0AAV2RPE3_MEGNR</name>
<evidence type="ECO:0000256" key="5">
    <source>
        <dbReference type="ARBA" id="ARBA00022771"/>
    </source>
</evidence>
<dbReference type="Pfam" id="PF00096">
    <property type="entry name" value="zf-C2H2"/>
    <property type="match status" value="4"/>
</dbReference>
<keyword evidence="9" id="KW-0804">Transcription</keyword>